<gene>
    <name evidence="1" type="ORF">EG328_009076</name>
</gene>
<sequence length="351" mass="40176">MVIEKVNDPDKTSNNNITLPNMASLRLCVKLVQGASELVAFELYTGQVLPQGPSHLLALPNELKSAIANMLLEGPDEDLLWSDTGAQIIHHDEFRTRSEKFEDLLSFRLANRELNESTWQILGEMFREVTIGLERNSLKALVSLSENPTYSQYIQSINIHFSYYSEELMEDYACYYSETLGHSQWWLDPERDGPEHYNNYDIHLRSLFDFDNRKQEREQMEKSKEDEALLAEALQGLPACDRISFNWEKSAADYLDPKEADKAITLGEKLNGPRFPIVEECIDEYGTNFFGWWELQWPGHDMGGVKTGCREAIVRTVEMVSRALASAGKRGVDAGTVEKFIHETDPAFHWL</sequence>
<evidence type="ECO:0000313" key="1">
    <source>
        <dbReference type="EMBL" id="KAE9966259.1"/>
    </source>
</evidence>
<protein>
    <submittedName>
        <fullName evidence="1">Uncharacterized protein</fullName>
    </submittedName>
</protein>
<dbReference type="EMBL" id="WNWS01000530">
    <property type="protein sequence ID" value="KAE9966259.1"/>
    <property type="molecule type" value="Genomic_DNA"/>
</dbReference>
<proteinExistence type="predicted"/>
<name>A0A8H3UCN6_VENIN</name>
<organism evidence="1 2">
    <name type="scientific">Venturia inaequalis</name>
    <name type="common">Apple scab fungus</name>
    <dbReference type="NCBI Taxonomy" id="5025"/>
    <lineage>
        <taxon>Eukaryota</taxon>
        <taxon>Fungi</taxon>
        <taxon>Dikarya</taxon>
        <taxon>Ascomycota</taxon>
        <taxon>Pezizomycotina</taxon>
        <taxon>Dothideomycetes</taxon>
        <taxon>Pleosporomycetidae</taxon>
        <taxon>Venturiales</taxon>
        <taxon>Venturiaceae</taxon>
        <taxon>Venturia</taxon>
    </lineage>
</organism>
<reference evidence="1 2" key="1">
    <citation type="submission" date="2018-12" db="EMBL/GenBank/DDBJ databases">
        <title>Venturia inaequalis Genome Resource.</title>
        <authorList>
            <person name="Lichtner F.J."/>
        </authorList>
    </citation>
    <scope>NUCLEOTIDE SEQUENCE [LARGE SCALE GENOMIC DNA]</scope>
    <source>
        <strain evidence="1 2">120213</strain>
    </source>
</reference>
<evidence type="ECO:0000313" key="2">
    <source>
        <dbReference type="Proteomes" id="UP000447873"/>
    </source>
</evidence>
<dbReference type="Proteomes" id="UP000447873">
    <property type="component" value="Unassembled WGS sequence"/>
</dbReference>
<comment type="caution">
    <text evidence="1">The sequence shown here is derived from an EMBL/GenBank/DDBJ whole genome shotgun (WGS) entry which is preliminary data.</text>
</comment>
<accession>A0A8H3UCN6</accession>
<dbReference type="AlphaFoldDB" id="A0A8H3UCN6"/>